<dbReference type="PANTHER" id="PTHR11748:SF83">
    <property type="entry name" value="DEHYDROGENASE (CYTOCHROME), PUTATIVE (AFU_ORTHOLOGUE AFUA_1G17520)-RELATED"/>
    <property type="match status" value="1"/>
</dbReference>
<feature type="compositionally biased region" description="Basic and acidic residues" evidence="9">
    <location>
        <begin position="785"/>
        <end position="800"/>
    </location>
</feature>
<evidence type="ECO:0000256" key="4">
    <source>
        <dbReference type="ARBA" id="ARBA00022827"/>
    </source>
</evidence>
<comment type="similarity">
    <text evidence="2">Belongs to the FAD-binding oxidoreductase/transferase type 4 family.</text>
</comment>
<dbReference type="InterPro" id="IPR036318">
    <property type="entry name" value="FAD-bd_PCMH-like_sf"/>
</dbReference>
<feature type="compositionally biased region" description="Polar residues" evidence="9">
    <location>
        <begin position="1024"/>
        <end position="1044"/>
    </location>
</feature>
<evidence type="ECO:0000256" key="9">
    <source>
        <dbReference type="SAM" id="MobiDB-lite"/>
    </source>
</evidence>
<dbReference type="PROSITE" id="PS50048">
    <property type="entry name" value="ZN2_CY6_FUNGAL_2"/>
    <property type="match status" value="1"/>
</dbReference>
<evidence type="ECO:0000256" key="5">
    <source>
        <dbReference type="ARBA" id="ARBA00023002"/>
    </source>
</evidence>
<evidence type="ECO:0000256" key="2">
    <source>
        <dbReference type="ARBA" id="ARBA00008000"/>
    </source>
</evidence>
<keyword evidence="10" id="KW-0472">Membrane</keyword>
<dbReference type="Pfam" id="PF00172">
    <property type="entry name" value="Zn_clus"/>
    <property type="match status" value="1"/>
</dbReference>
<evidence type="ECO:0000256" key="1">
    <source>
        <dbReference type="ARBA" id="ARBA00001974"/>
    </source>
</evidence>
<sequence length="1068" mass="117595">MKSLRGLIVYRNYMLSARHELLRGLSARRYHKPAQPRAGRALVSYGLVGIVAGLAGIVAASTTGIRQQAAGQPSSGYPDYADRETMLKVAVDEIRAILCSDAVSEDQDDLNDHGSSEWSTTNSKVRPIAVVYPQSTEHVSLIAKICTKYKVPMIPYGAGSSVEGNTSAPYSGITLDLSRMNRIVEFNSQDMDIVVEPGVNWVQLNEKIKPSGLFLPLDPSPTALIGGMVATNCSGTNAMRYGTMKDWVINLTVVLADGEVIKTRRRARKSSAGYNLNSLFTGSEGTLGIITQATLKLAVLPTHFGVATTTFDSVKDAAKAASVMIREGLPLAALELMDDMQMKVINETGGAGGRIWPEKATLFIKFSGTKGVVQESIKRVEALSKGLGGTGLQIARSEEEMNSLWSARKQALWSMLAIRPPGTEIWSTDVAVPLSRMAEIIDFSKETASRLGLFSSVLGHVGDGNFHQAILYNPSIRSEAAAVRRCLGNMVDVAIEMQGTVSGEHGIGLGKKASLVKELGPATINVMRMLKRSLDPHWLLNPGKVFDAIWYLLAIALLLVCELETAVIEMDVTVSYTLWPYISPPRYHHSTGWIITPAFLLGFAFPQAALVTNSFSNLFRHSQDPALHRSIMISSPTTQESGQASLPATVSFVAVNQPESPYHSRRRRAQVSCERCRKRKSRCDVSETQQNTCVRCLREGKSCEFRAVKYRRRGVQPLSPVQAVFNAACSTASAMDRSPDSCSFQAAPDAQAIGEEPAPEQLLQLSLHNVPGEKPDELQSQNEETETRQGHHADVSHLDDTGANQGTASDGITRLDPKLRIAASQLHNPADALDLLTFAASEERYFAHLSTQEQGGSVPDSTRGHLPQQDDLRWDSAIESDLRWNQFFLVQRRLIKVHEIIEFIMFFFTRLWPLKPIIPEYYNHPSRYILLAIDEPVLLRAVITLASRYHALSGDHGEIRSERIHWQVWSSLQVCLQSAIWGSTRTRSLGTIAALLLLIDWHAKAINNPSTFTPEDDSWEYEIPSSTTENDTPAGITNLSSKQRHSMASSLERLEITSSAYRSNKMSW</sequence>
<dbReference type="InterPro" id="IPR016169">
    <property type="entry name" value="FAD-bd_PCMH_sub2"/>
</dbReference>
<feature type="region of interest" description="Disordered" evidence="9">
    <location>
        <begin position="1023"/>
        <end position="1044"/>
    </location>
</feature>
<dbReference type="OrthoDB" id="7786253at2759"/>
<organism evidence="13 14">
    <name type="scientific">Clonostachys rhizophaga</name>
    <dbReference type="NCBI Taxonomy" id="160324"/>
    <lineage>
        <taxon>Eukaryota</taxon>
        <taxon>Fungi</taxon>
        <taxon>Dikarya</taxon>
        <taxon>Ascomycota</taxon>
        <taxon>Pezizomycotina</taxon>
        <taxon>Sordariomycetes</taxon>
        <taxon>Hypocreomycetidae</taxon>
        <taxon>Hypocreales</taxon>
        <taxon>Bionectriaceae</taxon>
        <taxon>Clonostachys</taxon>
    </lineage>
</organism>
<dbReference type="GO" id="GO:0071949">
    <property type="term" value="F:FAD binding"/>
    <property type="evidence" value="ECO:0007669"/>
    <property type="project" value="InterPro"/>
</dbReference>
<dbReference type="Gene3D" id="3.30.465.10">
    <property type="match status" value="1"/>
</dbReference>
<comment type="caution">
    <text evidence="13">The sequence shown here is derived from an EMBL/GenBank/DDBJ whole genome shotgun (WGS) entry which is preliminary data.</text>
</comment>
<accession>A0A9N9YGI1</accession>
<dbReference type="CDD" id="cd00067">
    <property type="entry name" value="GAL4"/>
    <property type="match status" value="1"/>
</dbReference>
<evidence type="ECO:0000256" key="8">
    <source>
        <dbReference type="ARBA" id="ARBA00051436"/>
    </source>
</evidence>
<evidence type="ECO:0000256" key="7">
    <source>
        <dbReference type="ARBA" id="ARBA00038897"/>
    </source>
</evidence>
<dbReference type="FunFam" id="3.30.70.2740:FF:000001">
    <property type="entry name" value="D-lactate dehydrogenase mitochondrial"/>
    <property type="match status" value="1"/>
</dbReference>
<name>A0A9N9YGI1_9HYPO</name>
<dbReference type="EC" id="1.1.2.4" evidence="7"/>
<dbReference type="SUPFAM" id="SSF57701">
    <property type="entry name" value="Zn2/Cys6 DNA-binding domain"/>
    <property type="match status" value="1"/>
</dbReference>
<dbReference type="InterPro" id="IPR016171">
    <property type="entry name" value="Vanillyl_alc_oxidase_C-sub2"/>
</dbReference>
<dbReference type="SUPFAM" id="SSF55103">
    <property type="entry name" value="FAD-linked oxidases, C-terminal domain"/>
    <property type="match status" value="1"/>
</dbReference>
<evidence type="ECO:0000259" key="11">
    <source>
        <dbReference type="PROSITE" id="PS50048"/>
    </source>
</evidence>
<dbReference type="InterPro" id="IPR036864">
    <property type="entry name" value="Zn2-C6_fun-type_DNA-bd_sf"/>
</dbReference>
<dbReference type="GO" id="GO:0008270">
    <property type="term" value="F:zinc ion binding"/>
    <property type="evidence" value="ECO:0007669"/>
    <property type="project" value="InterPro"/>
</dbReference>
<comment type="cofactor">
    <cofactor evidence="1">
        <name>FAD</name>
        <dbReference type="ChEBI" id="CHEBI:57692"/>
    </cofactor>
</comment>
<protein>
    <recommendedName>
        <fullName evidence="7">D-lactate dehydrogenase (cytochrome)</fullName>
        <ecNumber evidence="7">1.1.2.4</ecNumber>
    </recommendedName>
</protein>
<evidence type="ECO:0000313" key="14">
    <source>
        <dbReference type="Proteomes" id="UP000696573"/>
    </source>
</evidence>
<dbReference type="Pfam" id="PF01565">
    <property type="entry name" value="FAD_binding_4"/>
    <property type="match status" value="1"/>
</dbReference>
<dbReference type="Proteomes" id="UP000696573">
    <property type="component" value="Unassembled WGS sequence"/>
</dbReference>
<dbReference type="EMBL" id="CABFNQ020000640">
    <property type="protein sequence ID" value="CAH0020303.1"/>
    <property type="molecule type" value="Genomic_DNA"/>
</dbReference>
<reference evidence="13" key="1">
    <citation type="submission" date="2021-10" db="EMBL/GenBank/DDBJ databases">
        <authorList>
            <person name="Piombo E."/>
        </authorList>
    </citation>
    <scope>NUCLEOTIDE SEQUENCE</scope>
</reference>
<dbReference type="GO" id="GO:0000981">
    <property type="term" value="F:DNA-binding transcription factor activity, RNA polymerase II-specific"/>
    <property type="evidence" value="ECO:0007669"/>
    <property type="project" value="InterPro"/>
</dbReference>
<keyword evidence="4" id="KW-0274">FAD</keyword>
<dbReference type="GO" id="GO:1903457">
    <property type="term" value="P:lactate catabolic process"/>
    <property type="evidence" value="ECO:0007669"/>
    <property type="project" value="TreeGrafter"/>
</dbReference>
<keyword evidence="10" id="KW-1133">Transmembrane helix</keyword>
<dbReference type="PANTHER" id="PTHR11748">
    <property type="entry name" value="D-LACTATE DEHYDROGENASE"/>
    <property type="match status" value="1"/>
</dbReference>
<feature type="transmembrane region" description="Helical" evidence="10">
    <location>
        <begin position="38"/>
        <end position="60"/>
    </location>
</feature>
<evidence type="ECO:0000256" key="10">
    <source>
        <dbReference type="SAM" id="Phobius"/>
    </source>
</evidence>
<dbReference type="InterPro" id="IPR016166">
    <property type="entry name" value="FAD-bd_PCMH"/>
</dbReference>
<dbReference type="InterPro" id="IPR001138">
    <property type="entry name" value="Zn2Cys6_DnaBD"/>
</dbReference>
<dbReference type="GO" id="GO:0004458">
    <property type="term" value="F:D-lactate dehydrogenase (cytochrome) activity"/>
    <property type="evidence" value="ECO:0007669"/>
    <property type="project" value="UniProtKB-EC"/>
</dbReference>
<dbReference type="SMART" id="SM00066">
    <property type="entry name" value="GAL4"/>
    <property type="match status" value="1"/>
</dbReference>
<dbReference type="Gene3D" id="4.10.240.10">
    <property type="entry name" value="Zn(2)-C6 fungal-type DNA-binding domain"/>
    <property type="match status" value="1"/>
</dbReference>
<dbReference type="Pfam" id="PF02913">
    <property type="entry name" value="FAD-oxidase_C"/>
    <property type="match status" value="1"/>
</dbReference>
<dbReference type="InterPro" id="IPR016164">
    <property type="entry name" value="FAD-linked_Oxase-like_C"/>
</dbReference>
<feature type="domain" description="Zn(2)-C6 fungal-type" evidence="11">
    <location>
        <begin position="672"/>
        <end position="705"/>
    </location>
</feature>
<dbReference type="PROSITE" id="PS51387">
    <property type="entry name" value="FAD_PCMH"/>
    <property type="match status" value="1"/>
</dbReference>
<dbReference type="AlphaFoldDB" id="A0A9N9YGI1"/>
<evidence type="ECO:0000256" key="3">
    <source>
        <dbReference type="ARBA" id="ARBA00022630"/>
    </source>
</evidence>
<comment type="catalytic activity">
    <reaction evidence="8">
        <text>(R)-lactate + 2 Fe(III)-[cytochrome c] = 2 Fe(II)-[cytochrome c] + pyruvate + 2 H(+)</text>
        <dbReference type="Rhea" id="RHEA:13521"/>
        <dbReference type="Rhea" id="RHEA-COMP:10350"/>
        <dbReference type="Rhea" id="RHEA-COMP:14399"/>
        <dbReference type="ChEBI" id="CHEBI:15361"/>
        <dbReference type="ChEBI" id="CHEBI:15378"/>
        <dbReference type="ChEBI" id="CHEBI:16004"/>
        <dbReference type="ChEBI" id="CHEBI:29033"/>
        <dbReference type="ChEBI" id="CHEBI:29034"/>
        <dbReference type="EC" id="1.1.2.4"/>
    </reaction>
</comment>
<gene>
    <name evidence="13" type="ORF">CRHIZ90672A_00018926</name>
</gene>
<proteinExistence type="inferred from homology"/>
<keyword evidence="14" id="KW-1185">Reference proteome</keyword>
<dbReference type="InterPro" id="IPR006094">
    <property type="entry name" value="Oxid_FAD_bind_N"/>
</dbReference>
<keyword evidence="10" id="KW-0812">Transmembrane</keyword>
<dbReference type="GO" id="GO:0008720">
    <property type="term" value="F:D-lactate dehydrogenase (NAD+) activity"/>
    <property type="evidence" value="ECO:0007669"/>
    <property type="project" value="TreeGrafter"/>
</dbReference>
<feature type="region of interest" description="Disordered" evidence="9">
    <location>
        <begin position="771"/>
        <end position="811"/>
    </location>
</feature>
<feature type="domain" description="FAD-binding PCMH-type" evidence="12">
    <location>
        <begin position="123"/>
        <end position="300"/>
    </location>
</feature>
<dbReference type="InterPro" id="IPR004113">
    <property type="entry name" value="FAD-bd_oxidored_4_C"/>
</dbReference>
<keyword evidence="3" id="KW-0285">Flavoprotein</keyword>
<evidence type="ECO:0000259" key="12">
    <source>
        <dbReference type="PROSITE" id="PS51387"/>
    </source>
</evidence>
<dbReference type="Gene3D" id="3.30.70.2740">
    <property type="match status" value="1"/>
</dbReference>
<dbReference type="PROSITE" id="PS00463">
    <property type="entry name" value="ZN2_CY6_FUNGAL_1"/>
    <property type="match status" value="1"/>
</dbReference>
<evidence type="ECO:0000313" key="13">
    <source>
        <dbReference type="EMBL" id="CAH0020303.1"/>
    </source>
</evidence>
<dbReference type="SUPFAM" id="SSF56176">
    <property type="entry name" value="FAD-binding/transporter-associated domain-like"/>
    <property type="match status" value="1"/>
</dbReference>
<dbReference type="FunFam" id="1.10.45.10:FF:000001">
    <property type="entry name" value="D-lactate dehydrogenase mitochondrial"/>
    <property type="match status" value="1"/>
</dbReference>
<dbReference type="GO" id="GO:0005739">
    <property type="term" value="C:mitochondrion"/>
    <property type="evidence" value="ECO:0007669"/>
    <property type="project" value="TreeGrafter"/>
</dbReference>
<dbReference type="Gene3D" id="1.10.45.10">
    <property type="entry name" value="Vanillyl-alcohol Oxidase, Chain A, domain 4"/>
    <property type="match status" value="1"/>
</dbReference>
<keyword evidence="6" id="KW-0539">Nucleus</keyword>
<dbReference type="FunFam" id="3.30.465.10:FF:000014">
    <property type="entry name" value="D-lactate dehydrogenase (Cytochrome), putative"/>
    <property type="match status" value="1"/>
</dbReference>
<keyword evidence="5" id="KW-0560">Oxidoreductase</keyword>
<evidence type="ECO:0000256" key="6">
    <source>
        <dbReference type="ARBA" id="ARBA00023242"/>
    </source>
</evidence>